<proteinExistence type="predicted"/>
<organism evidence="1 2">
    <name type="scientific">Ficus carica</name>
    <name type="common">Common fig</name>
    <dbReference type="NCBI Taxonomy" id="3494"/>
    <lineage>
        <taxon>Eukaryota</taxon>
        <taxon>Viridiplantae</taxon>
        <taxon>Streptophyta</taxon>
        <taxon>Embryophyta</taxon>
        <taxon>Tracheophyta</taxon>
        <taxon>Spermatophyta</taxon>
        <taxon>Magnoliopsida</taxon>
        <taxon>eudicotyledons</taxon>
        <taxon>Gunneridae</taxon>
        <taxon>Pentapetalae</taxon>
        <taxon>rosids</taxon>
        <taxon>fabids</taxon>
        <taxon>Rosales</taxon>
        <taxon>Moraceae</taxon>
        <taxon>Ficeae</taxon>
        <taxon>Ficus</taxon>
    </lineage>
</organism>
<name>A0AA88EAL1_FICCA</name>
<keyword evidence="2" id="KW-1185">Reference proteome</keyword>
<reference evidence="1" key="1">
    <citation type="submission" date="2023-07" db="EMBL/GenBank/DDBJ databases">
        <title>draft genome sequence of fig (Ficus carica).</title>
        <authorList>
            <person name="Takahashi T."/>
            <person name="Nishimura K."/>
        </authorList>
    </citation>
    <scope>NUCLEOTIDE SEQUENCE</scope>
</reference>
<evidence type="ECO:0000313" key="1">
    <source>
        <dbReference type="EMBL" id="GMN71172.1"/>
    </source>
</evidence>
<evidence type="ECO:0000313" key="2">
    <source>
        <dbReference type="Proteomes" id="UP001187192"/>
    </source>
</evidence>
<dbReference type="AlphaFoldDB" id="A0AA88EAL1"/>
<gene>
    <name evidence="1" type="ORF">TIFTF001_053357</name>
</gene>
<protein>
    <submittedName>
        <fullName evidence="1">Uncharacterized protein</fullName>
    </submittedName>
</protein>
<comment type="caution">
    <text evidence="1">The sequence shown here is derived from an EMBL/GenBank/DDBJ whole genome shotgun (WGS) entry which is preliminary data.</text>
</comment>
<sequence>MEIPGAKKLLERLERGRFRSLFIRK</sequence>
<accession>A0AA88EAL1</accession>
<dbReference type="EMBL" id="BTGU01012569">
    <property type="protein sequence ID" value="GMN71172.1"/>
    <property type="molecule type" value="Genomic_DNA"/>
</dbReference>
<dbReference type="Proteomes" id="UP001187192">
    <property type="component" value="Unassembled WGS sequence"/>
</dbReference>